<accession>A0A3Q2NPC1</accession>
<keyword evidence="7" id="KW-1185">Reference proteome</keyword>
<dbReference type="PANTHER" id="PTHR21353:SF9">
    <property type="match status" value="1"/>
</dbReference>
<feature type="signal peptide" evidence="5">
    <location>
        <begin position="1"/>
        <end position="38"/>
    </location>
</feature>
<evidence type="ECO:0000256" key="1">
    <source>
        <dbReference type="ARBA" id="ARBA00004613"/>
    </source>
</evidence>
<dbReference type="Gene3D" id="1.20.1250.10">
    <property type="match status" value="1"/>
</dbReference>
<dbReference type="GO" id="GO:0005125">
    <property type="term" value="F:cytokine activity"/>
    <property type="evidence" value="ECO:0007669"/>
    <property type="project" value="UniProtKB-KW"/>
</dbReference>
<reference evidence="6" key="2">
    <citation type="submission" date="2025-09" db="UniProtKB">
        <authorList>
            <consortium name="Ensembl"/>
        </authorList>
    </citation>
    <scope>IDENTIFICATION</scope>
</reference>
<dbReference type="Ensembl" id="ENSFHET00000014856.1">
    <property type="protein sequence ID" value="ENSFHEP00000000842.1"/>
    <property type="gene ID" value="ENSFHEG00000001592.1"/>
</dbReference>
<organism evidence="6 7">
    <name type="scientific">Fundulus heteroclitus</name>
    <name type="common">Killifish</name>
    <name type="synonym">Mummichog</name>
    <dbReference type="NCBI Taxonomy" id="8078"/>
    <lineage>
        <taxon>Eukaryota</taxon>
        <taxon>Metazoa</taxon>
        <taxon>Chordata</taxon>
        <taxon>Craniata</taxon>
        <taxon>Vertebrata</taxon>
        <taxon>Euteleostomi</taxon>
        <taxon>Actinopterygii</taxon>
        <taxon>Neopterygii</taxon>
        <taxon>Teleostei</taxon>
        <taxon>Neoteleostei</taxon>
        <taxon>Acanthomorphata</taxon>
        <taxon>Ovalentaria</taxon>
        <taxon>Atherinomorphae</taxon>
        <taxon>Cyprinodontiformes</taxon>
        <taxon>Fundulidae</taxon>
        <taxon>Fundulus</taxon>
    </lineage>
</organism>
<dbReference type="Proteomes" id="UP000265000">
    <property type="component" value="Unplaced"/>
</dbReference>
<dbReference type="GO" id="GO:0007166">
    <property type="term" value="P:cell surface receptor signaling pathway"/>
    <property type="evidence" value="ECO:0007669"/>
    <property type="project" value="TreeGrafter"/>
</dbReference>
<dbReference type="PANTHER" id="PTHR21353">
    <property type="match status" value="1"/>
</dbReference>
<protein>
    <submittedName>
        <fullName evidence="6">Uncharacterized LOC105929362</fullName>
    </submittedName>
</protein>
<dbReference type="GO" id="GO:0005615">
    <property type="term" value="C:extracellular space"/>
    <property type="evidence" value="ECO:0007669"/>
    <property type="project" value="UniProtKB-KW"/>
</dbReference>
<dbReference type="InterPro" id="IPR009079">
    <property type="entry name" value="4_helix_cytokine-like_core"/>
</dbReference>
<name>A0A3Q2NPC1_FUNHE</name>
<keyword evidence="5" id="KW-0732">Signal</keyword>
<proteinExistence type="inferred from homology"/>
<keyword evidence="3" id="KW-0202">Cytokine</keyword>
<evidence type="ECO:0000256" key="3">
    <source>
        <dbReference type="ARBA" id="ARBA00022514"/>
    </source>
</evidence>
<dbReference type="AlphaFoldDB" id="A0A3Q2NPC1"/>
<dbReference type="InterPro" id="IPR010681">
    <property type="entry name" value="PRF/CT"/>
</dbReference>
<feature type="chain" id="PRO_5018673716" evidence="5">
    <location>
        <begin position="39"/>
        <end position="229"/>
    </location>
</feature>
<evidence type="ECO:0000256" key="5">
    <source>
        <dbReference type="SAM" id="SignalP"/>
    </source>
</evidence>
<evidence type="ECO:0000313" key="6">
    <source>
        <dbReference type="Ensembl" id="ENSFHEP00000000842.1"/>
    </source>
</evidence>
<reference evidence="6" key="1">
    <citation type="submission" date="2025-08" db="UniProtKB">
        <authorList>
            <consortium name="Ensembl"/>
        </authorList>
    </citation>
    <scope>IDENTIFICATION</scope>
</reference>
<keyword evidence="4" id="KW-0964">Secreted</keyword>
<dbReference type="GeneTree" id="ENSGT00940000176842"/>
<sequence length="229" mass="26256">ETQIHNASNSCVCFQMASWGASLLLCCVLSCIHPKPRAAPHAGLCAFKTKSLAAHLAVHTCPRSTPDTRLLFSQKEQQMGNIHFEDRSHHLRDLPSLSTDFNDWLQLSDWDRLHGALGDIQTYWSMLEWKRKQMEKEQKVLRTASSLLQSIKHVQLDLRDLMSKVSSQMRIVRGSWVRPTPAAARQNPQRSSRTVWQSRVEGYIILRDLDLYLTKLARDFLLLASKTHL</sequence>
<evidence type="ECO:0000313" key="7">
    <source>
        <dbReference type="Proteomes" id="UP000265000"/>
    </source>
</evidence>
<dbReference type="SUPFAM" id="SSF47266">
    <property type="entry name" value="4-helical cytokines"/>
    <property type="match status" value="1"/>
</dbReference>
<evidence type="ECO:0000256" key="2">
    <source>
        <dbReference type="ARBA" id="ARBA00007432"/>
    </source>
</evidence>
<comment type="subcellular location">
    <subcellularLocation>
        <location evidence="1">Secreted</location>
    </subcellularLocation>
</comment>
<evidence type="ECO:0000256" key="4">
    <source>
        <dbReference type="ARBA" id="ARBA00022525"/>
    </source>
</evidence>
<comment type="similarity">
    <text evidence="2">Belongs to the IL-6 superfamily.</text>
</comment>